<organism evidence="1">
    <name type="scientific">uncultured Desulfovibrio sp</name>
    <dbReference type="NCBI Taxonomy" id="167968"/>
    <lineage>
        <taxon>Bacteria</taxon>
        <taxon>Pseudomonadati</taxon>
        <taxon>Thermodesulfobacteriota</taxon>
        <taxon>Desulfovibrionia</taxon>
        <taxon>Desulfovibrionales</taxon>
        <taxon>Desulfovibrionaceae</taxon>
        <taxon>Desulfovibrio</taxon>
        <taxon>environmental samples</taxon>
    </lineage>
</organism>
<accession>A0A212L554</accession>
<protein>
    <submittedName>
        <fullName evidence="1">Uncharacterized protein</fullName>
    </submittedName>
</protein>
<gene>
    <name evidence="1" type="ORF">KL86DES1_20760</name>
</gene>
<sequence length="20" mass="2284">MELAYIQILSDKIAKEIASF</sequence>
<dbReference type="AlphaFoldDB" id="A0A212L554"/>
<proteinExistence type="predicted"/>
<name>A0A212L554_9BACT</name>
<dbReference type="EMBL" id="FMJC01000002">
    <property type="protein sequence ID" value="SCM72660.1"/>
    <property type="molecule type" value="Genomic_DNA"/>
</dbReference>
<reference evidence="1" key="1">
    <citation type="submission" date="2016-08" db="EMBL/GenBank/DDBJ databases">
        <authorList>
            <person name="Seilhamer J.J."/>
        </authorList>
    </citation>
    <scope>NUCLEOTIDE SEQUENCE</scope>
    <source>
        <strain evidence="1">86-1</strain>
    </source>
</reference>
<evidence type="ECO:0000313" key="1">
    <source>
        <dbReference type="EMBL" id="SCM72660.1"/>
    </source>
</evidence>